<dbReference type="CDD" id="cd03392">
    <property type="entry name" value="PAP2_like_2"/>
    <property type="match status" value="1"/>
</dbReference>
<dbReference type="Pfam" id="PF01569">
    <property type="entry name" value="PAP2"/>
    <property type="match status" value="1"/>
</dbReference>
<dbReference type="PANTHER" id="PTHR14969">
    <property type="entry name" value="SPHINGOSINE-1-PHOSPHATE PHOSPHOHYDROLASE"/>
    <property type="match status" value="1"/>
</dbReference>
<dbReference type="SUPFAM" id="SSF48317">
    <property type="entry name" value="Acid phosphatase/Vanadium-dependent haloperoxidase"/>
    <property type="match status" value="1"/>
</dbReference>
<name>A0ABM8X2S2_9BURK</name>
<feature type="transmembrane region" description="Helical" evidence="1">
    <location>
        <begin position="235"/>
        <end position="253"/>
    </location>
</feature>
<dbReference type="Gene3D" id="1.20.144.10">
    <property type="entry name" value="Phosphatidic acid phosphatase type 2/haloperoxidase"/>
    <property type="match status" value="1"/>
</dbReference>
<feature type="transmembrane region" description="Helical" evidence="1">
    <location>
        <begin position="262"/>
        <end position="281"/>
    </location>
</feature>
<dbReference type="SMART" id="SM00014">
    <property type="entry name" value="acidPPc"/>
    <property type="match status" value="1"/>
</dbReference>
<gene>
    <name evidence="3" type="ORF">LMG21510_02474</name>
</gene>
<feature type="transmembrane region" description="Helical" evidence="1">
    <location>
        <begin position="81"/>
        <end position="101"/>
    </location>
</feature>
<feature type="transmembrane region" description="Helical" evidence="1">
    <location>
        <begin position="293"/>
        <end position="311"/>
    </location>
</feature>
<sequence>MSMSLLTQWAGPTPAVALAALVLLLLLSMLALLLMRAVLAVLRPVVRGLDGLRLSARDALGRRRGEGSYLVRVLERDAAELLLLAAAAAALFACGGALIWLEHQIAAGAPLVRLDHAVFDALQRLRAPWLDIAMVALTEFGGFRIALAVGVAVFAWLAWRRQWAAAAYWAGALLGARVCVVVLKYAVERSRPASIYGGIESFSFPSGHATSSMVTYGFLAFLLCIGQRWRVRVPVVAVLGVLVVLIGLSRLYLGMHWLSDVLAGYALALAWIVLLGTAYLTLHGPRRLPAGQLAAVAAGAALLVAAWLFAFRLDGIVERYRNAVIGGTPHRVLALSPRLPVPAHGG</sequence>
<keyword evidence="1" id="KW-1133">Transmembrane helix</keyword>
<protein>
    <recommendedName>
        <fullName evidence="2">Phosphatidic acid phosphatase type 2/haloperoxidase domain-containing protein</fullName>
    </recommendedName>
</protein>
<evidence type="ECO:0000256" key="1">
    <source>
        <dbReference type="SAM" id="Phobius"/>
    </source>
</evidence>
<dbReference type="InterPro" id="IPR000326">
    <property type="entry name" value="PAP2/HPO"/>
</dbReference>
<feature type="transmembrane region" description="Helical" evidence="1">
    <location>
        <begin position="208"/>
        <end position="229"/>
    </location>
</feature>
<dbReference type="EMBL" id="CAJZAH010000002">
    <property type="protein sequence ID" value="CAG9174185.1"/>
    <property type="molecule type" value="Genomic_DNA"/>
</dbReference>
<keyword evidence="4" id="KW-1185">Reference proteome</keyword>
<keyword evidence="1" id="KW-0812">Transmembrane</keyword>
<accession>A0ABM8X2S2</accession>
<dbReference type="Proteomes" id="UP000721236">
    <property type="component" value="Unassembled WGS sequence"/>
</dbReference>
<evidence type="ECO:0000313" key="3">
    <source>
        <dbReference type="EMBL" id="CAG9174185.1"/>
    </source>
</evidence>
<dbReference type="RefSeq" id="WP_377747184.1">
    <property type="nucleotide sequence ID" value="NZ_JBHSEV010000001.1"/>
</dbReference>
<reference evidence="3 4" key="1">
    <citation type="submission" date="2021-08" db="EMBL/GenBank/DDBJ databases">
        <authorList>
            <person name="Peeters C."/>
        </authorList>
    </citation>
    <scope>NUCLEOTIDE SEQUENCE [LARGE SCALE GENOMIC DNA]</scope>
    <source>
        <strain evidence="3 4">LMG 21510</strain>
    </source>
</reference>
<comment type="caution">
    <text evidence="3">The sequence shown here is derived from an EMBL/GenBank/DDBJ whole genome shotgun (WGS) entry which is preliminary data.</text>
</comment>
<proteinExistence type="predicted"/>
<feature type="domain" description="Phosphatidic acid phosphatase type 2/haloperoxidase" evidence="2">
    <location>
        <begin position="164"/>
        <end position="276"/>
    </location>
</feature>
<feature type="transmembrane region" description="Helical" evidence="1">
    <location>
        <begin position="132"/>
        <end position="159"/>
    </location>
</feature>
<dbReference type="InterPro" id="IPR036938">
    <property type="entry name" value="PAP2/HPO_sf"/>
</dbReference>
<evidence type="ECO:0000259" key="2">
    <source>
        <dbReference type="SMART" id="SM00014"/>
    </source>
</evidence>
<keyword evidence="1" id="KW-0472">Membrane</keyword>
<dbReference type="PANTHER" id="PTHR14969:SF13">
    <property type="entry name" value="AT30094P"/>
    <property type="match status" value="1"/>
</dbReference>
<organism evidence="3 4">
    <name type="scientific">Cupriavidus respiraculi</name>
    <dbReference type="NCBI Taxonomy" id="195930"/>
    <lineage>
        <taxon>Bacteria</taxon>
        <taxon>Pseudomonadati</taxon>
        <taxon>Pseudomonadota</taxon>
        <taxon>Betaproteobacteria</taxon>
        <taxon>Burkholderiales</taxon>
        <taxon>Burkholderiaceae</taxon>
        <taxon>Cupriavidus</taxon>
    </lineage>
</organism>
<evidence type="ECO:0000313" key="4">
    <source>
        <dbReference type="Proteomes" id="UP000721236"/>
    </source>
</evidence>
<feature type="transmembrane region" description="Helical" evidence="1">
    <location>
        <begin position="165"/>
        <end position="187"/>
    </location>
</feature>